<reference evidence="6" key="1">
    <citation type="submission" date="2022-04" db="EMBL/GenBank/DDBJ databases">
        <title>Paenibacillus mangrovi sp. nov., a novel endophytic bacterium isolated from bark of Kandelia candel.</title>
        <authorList>
            <person name="Tuo L."/>
        </authorList>
    </citation>
    <scope>NUCLEOTIDE SEQUENCE</scope>
    <source>
        <strain evidence="6">KQZ6P-2</strain>
    </source>
</reference>
<dbReference type="EMBL" id="JALIRP010000006">
    <property type="protein sequence ID" value="MCJ8013441.1"/>
    <property type="molecule type" value="Genomic_DNA"/>
</dbReference>
<dbReference type="PANTHER" id="PTHR30061">
    <property type="entry name" value="MALTOSE-BINDING PERIPLASMIC PROTEIN"/>
    <property type="match status" value="1"/>
</dbReference>
<evidence type="ECO:0000313" key="7">
    <source>
        <dbReference type="Proteomes" id="UP001139347"/>
    </source>
</evidence>
<dbReference type="Proteomes" id="UP001139347">
    <property type="component" value="Unassembled WGS sequence"/>
</dbReference>
<dbReference type="RefSeq" id="WP_244726827.1">
    <property type="nucleotide sequence ID" value="NZ_JALIRP010000006.1"/>
</dbReference>
<evidence type="ECO:0000313" key="6">
    <source>
        <dbReference type="EMBL" id="MCJ8013441.1"/>
    </source>
</evidence>
<keyword evidence="3 5" id="KW-0732">Signal</keyword>
<keyword evidence="7" id="KW-1185">Reference proteome</keyword>
<evidence type="ECO:0000256" key="5">
    <source>
        <dbReference type="SAM" id="SignalP"/>
    </source>
</evidence>
<comment type="caution">
    <text evidence="6">The sequence shown here is derived from an EMBL/GenBank/DDBJ whole genome shotgun (WGS) entry which is preliminary data.</text>
</comment>
<feature type="region of interest" description="Disordered" evidence="4">
    <location>
        <begin position="26"/>
        <end position="45"/>
    </location>
</feature>
<proteinExistence type="inferred from homology"/>
<dbReference type="Gene3D" id="3.40.190.10">
    <property type="entry name" value="Periplasmic binding protein-like II"/>
    <property type="match status" value="1"/>
</dbReference>
<dbReference type="GO" id="GO:0042956">
    <property type="term" value="P:maltodextrin transmembrane transport"/>
    <property type="evidence" value="ECO:0007669"/>
    <property type="project" value="TreeGrafter"/>
</dbReference>
<evidence type="ECO:0000256" key="1">
    <source>
        <dbReference type="ARBA" id="ARBA00008520"/>
    </source>
</evidence>
<dbReference type="CDD" id="cd14748">
    <property type="entry name" value="PBP2_UgpB"/>
    <property type="match status" value="1"/>
</dbReference>
<dbReference type="Pfam" id="PF13416">
    <property type="entry name" value="SBP_bac_8"/>
    <property type="match status" value="1"/>
</dbReference>
<dbReference type="SUPFAM" id="SSF53850">
    <property type="entry name" value="Periplasmic binding protein-like II"/>
    <property type="match status" value="1"/>
</dbReference>
<feature type="compositionally biased region" description="Polar residues" evidence="4">
    <location>
        <begin position="26"/>
        <end position="35"/>
    </location>
</feature>
<feature type="chain" id="PRO_5040907364" evidence="5">
    <location>
        <begin position="34"/>
        <end position="439"/>
    </location>
</feature>
<comment type="similarity">
    <text evidence="1">Belongs to the bacterial solute-binding protein 1 family.</text>
</comment>
<dbReference type="InterPro" id="IPR006059">
    <property type="entry name" value="SBP"/>
</dbReference>
<sequence>MKMKKWLVGLTTAMLVMSSMIGCSSSTPTSTNASEATAPPATEDKTPVTIQYWHAHDDDQKAALENMVQEFNKKYPWITVDTVFQGDYDTLQQKLQAAIAAKQVPAVTNIEVHALPQFADSGVLMDLTPYISRDKLDTNDFSEGMLKAYSYQDKQFGLPLIVSTSVMVYNKTMFDQEGVKPPQTWDEIEEFAKKLTKKDGNEVSRYAFSVPGWDTWYFDPWIENGGGAILSDDMKTAMIDQPDSMKFMKLFKDWKDKGYMHIGYGKGASGNMRQMFFDGKIGMVEHTSALIKWYIETAKFEVGVSFLPGDKKRNSHMGGASIAVMDGIKDNEKEAAWKFVQFMTGAENNIKWAEGTGYLPTRKSAISSEEGKAYFAKYPQYKAVFDNFDNVIGPPKSPAFNEASAAYEEAMGKMVLNGEDPETLLKDAAKKMNDILKDQ</sequence>
<evidence type="ECO:0000256" key="4">
    <source>
        <dbReference type="SAM" id="MobiDB-lite"/>
    </source>
</evidence>
<dbReference type="GO" id="GO:1901982">
    <property type="term" value="F:maltose binding"/>
    <property type="evidence" value="ECO:0007669"/>
    <property type="project" value="TreeGrafter"/>
</dbReference>
<evidence type="ECO:0000256" key="2">
    <source>
        <dbReference type="ARBA" id="ARBA00022448"/>
    </source>
</evidence>
<dbReference type="AlphaFoldDB" id="A0A9X2B3I1"/>
<dbReference type="GO" id="GO:0015768">
    <property type="term" value="P:maltose transport"/>
    <property type="evidence" value="ECO:0007669"/>
    <property type="project" value="TreeGrafter"/>
</dbReference>
<evidence type="ECO:0000256" key="3">
    <source>
        <dbReference type="ARBA" id="ARBA00022729"/>
    </source>
</evidence>
<organism evidence="6 7">
    <name type="scientific">Paenibacillus mangrovi</name>
    <dbReference type="NCBI Taxonomy" id="2931978"/>
    <lineage>
        <taxon>Bacteria</taxon>
        <taxon>Bacillati</taxon>
        <taxon>Bacillota</taxon>
        <taxon>Bacilli</taxon>
        <taxon>Bacillales</taxon>
        <taxon>Paenibacillaceae</taxon>
        <taxon>Paenibacillus</taxon>
    </lineage>
</organism>
<keyword evidence="2" id="KW-0813">Transport</keyword>
<protein>
    <submittedName>
        <fullName evidence="6">ABC transporter substrate-binding protein</fullName>
    </submittedName>
</protein>
<name>A0A9X2B3I1_9BACL</name>
<dbReference type="PANTHER" id="PTHR30061:SF50">
    <property type="entry name" value="MALTOSE_MALTODEXTRIN-BINDING PERIPLASMIC PROTEIN"/>
    <property type="match status" value="1"/>
</dbReference>
<gene>
    <name evidence="6" type="ORF">MUG84_17070</name>
</gene>
<feature type="signal peptide" evidence="5">
    <location>
        <begin position="1"/>
        <end position="33"/>
    </location>
</feature>
<dbReference type="GO" id="GO:0055052">
    <property type="term" value="C:ATP-binding cassette (ABC) transporter complex, substrate-binding subunit-containing"/>
    <property type="evidence" value="ECO:0007669"/>
    <property type="project" value="TreeGrafter"/>
</dbReference>
<dbReference type="PROSITE" id="PS51257">
    <property type="entry name" value="PROKAR_LIPOPROTEIN"/>
    <property type="match status" value="1"/>
</dbReference>
<accession>A0A9X2B3I1</accession>